<reference evidence="14" key="1">
    <citation type="submission" date="2019-10" db="EMBL/GenBank/DDBJ databases">
        <title>Draft genome sequece of Microseira wollei NIES-4236.</title>
        <authorList>
            <person name="Yamaguchi H."/>
            <person name="Suzuki S."/>
            <person name="Kawachi M."/>
        </authorList>
    </citation>
    <scope>NUCLEOTIDE SEQUENCE</scope>
    <source>
        <strain evidence="14">NIES-4236</strain>
    </source>
</reference>
<evidence type="ECO:0000256" key="9">
    <source>
        <dbReference type="ARBA" id="ARBA00023012"/>
    </source>
</evidence>
<feature type="transmembrane region" description="Helical" evidence="11">
    <location>
        <begin position="211"/>
        <end position="229"/>
    </location>
</feature>
<evidence type="ECO:0000256" key="7">
    <source>
        <dbReference type="ARBA" id="ARBA00022777"/>
    </source>
</evidence>
<evidence type="ECO:0000256" key="11">
    <source>
        <dbReference type="SAM" id="Phobius"/>
    </source>
</evidence>
<keyword evidence="10" id="KW-0175">Coiled coil</keyword>
<dbReference type="Gene3D" id="3.30.565.10">
    <property type="entry name" value="Histidine kinase-like ATPase, C-terminal domain"/>
    <property type="match status" value="1"/>
</dbReference>
<feature type="domain" description="Histidine kinase" evidence="12">
    <location>
        <begin position="336"/>
        <end position="587"/>
    </location>
</feature>
<keyword evidence="11" id="KW-0812">Transmembrane</keyword>
<dbReference type="SMART" id="SM00304">
    <property type="entry name" value="HAMP"/>
    <property type="match status" value="1"/>
</dbReference>
<dbReference type="RefSeq" id="WP_226588870.1">
    <property type="nucleotide sequence ID" value="NZ_BLAY01000144.1"/>
</dbReference>
<feature type="coiled-coil region" evidence="10">
    <location>
        <begin position="178"/>
        <end position="209"/>
    </location>
</feature>
<evidence type="ECO:0000256" key="10">
    <source>
        <dbReference type="SAM" id="Coils"/>
    </source>
</evidence>
<name>A0AAV3XHC7_9CYAN</name>
<dbReference type="InterPro" id="IPR003594">
    <property type="entry name" value="HATPase_dom"/>
</dbReference>
<dbReference type="InterPro" id="IPR005467">
    <property type="entry name" value="His_kinase_dom"/>
</dbReference>
<comment type="caution">
    <text evidence="14">The sequence shown here is derived from an EMBL/GenBank/DDBJ whole genome shotgun (WGS) entry which is preliminary data.</text>
</comment>
<evidence type="ECO:0000313" key="14">
    <source>
        <dbReference type="EMBL" id="GET42008.1"/>
    </source>
</evidence>
<dbReference type="PANTHER" id="PTHR43065:SF10">
    <property type="entry name" value="PEROXIDE STRESS-ACTIVATED HISTIDINE KINASE MAK3"/>
    <property type="match status" value="1"/>
</dbReference>
<dbReference type="SMART" id="SM00387">
    <property type="entry name" value="HATPase_c"/>
    <property type="match status" value="1"/>
</dbReference>
<dbReference type="SMART" id="SM00388">
    <property type="entry name" value="HisKA"/>
    <property type="match status" value="1"/>
</dbReference>
<comment type="catalytic activity">
    <reaction evidence="1">
        <text>ATP + protein L-histidine = ADP + protein N-phospho-L-histidine.</text>
        <dbReference type="EC" id="2.7.13.3"/>
    </reaction>
</comment>
<keyword evidence="11" id="KW-1133">Transmembrane helix</keyword>
<evidence type="ECO:0000259" key="13">
    <source>
        <dbReference type="PROSITE" id="PS50885"/>
    </source>
</evidence>
<evidence type="ECO:0000256" key="4">
    <source>
        <dbReference type="ARBA" id="ARBA00022553"/>
    </source>
</evidence>
<keyword evidence="9" id="KW-0902">Two-component regulatory system</keyword>
<dbReference type="InterPro" id="IPR036890">
    <property type="entry name" value="HATPase_C_sf"/>
</dbReference>
<dbReference type="SUPFAM" id="SSF158472">
    <property type="entry name" value="HAMP domain-like"/>
    <property type="match status" value="1"/>
</dbReference>
<keyword evidence="7 14" id="KW-0418">Kinase</keyword>
<keyword evidence="4" id="KW-0597">Phosphoprotein</keyword>
<dbReference type="Gene3D" id="6.10.340.10">
    <property type="match status" value="1"/>
</dbReference>
<dbReference type="CDD" id="cd06225">
    <property type="entry name" value="HAMP"/>
    <property type="match status" value="1"/>
</dbReference>
<dbReference type="Gene3D" id="1.10.287.130">
    <property type="match status" value="1"/>
</dbReference>
<sequence>MFSRLSIAKKIGYGYGLAIGISVLGTTMGLVVGEYYQKQAKQQHEIAHQQEYLIYDLNISVREMRSHPQRLMSVVGQSIWFDYETAKFFGDVRQVKKVISEFETFVENHPGELARNATDLKQLLNAYKTNTESYTELIKILWYKIKTANVKADEIETANHAMLNFYREKQATGVSVQFDRVSESLNRIKNEAERQKIQSDIKLKEAEKIRVIIIGTSMILSVGIATLLATSTSRAIASPLVAVTQVANKIIKEANFHLRSSVTTQDEIGSLATSLNQLVEWVEEYTLALELARKTLEQRVEERTQELQETLEKLQATQTQLIQTEKMSSLGQMVAGIAHEINNPVNFIHGNIQYAHQYAEDLLELVQLYQQQYPHPTPLIQAQIEAIDLNFINEDFQKILFSMKVGTERIQKIVLSLRNFSRLDEAEMKSVDIHEGIENALLILNLRLKTGIEVVKNYGNLPPIECYPAQLNQVFMNILANAIDALEEVMGSRKESPNYPLPTILIRTEITGANYITIRILDNGPGIPPEIKHKLFDPFFTTKPVGKGTGLGLSISYQIVEKHGGKIKVDSEVGKGTELAIALPIKTKSRQLAAV</sequence>
<evidence type="ECO:0000256" key="6">
    <source>
        <dbReference type="ARBA" id="ARBA00022741"/>
    </source>
</evidence>
<dbReference type="GO" id="GO:0016020">
    <property type="term" value="C:membrane"/>
    <property type="evidence" value="ECO:0007669"/>
    <property type="project" value="UniProtKB-SubCell"/>
</dbReference>
<dbReference type="CDD" id="cd00082">
    <property type="entry name" value="HisKA"/>
    <property type="match status" value="1"/>
</dbReference>
<gene>
    <name evidence="14" type="ORF">MiSe_68220</name>
</gene>
<dbReference type="Pfam" id="PF02518">
    <property type="entry name" value="HATPase_c"/>
    <property type="match status" value="1"/>
</dbReference>
<dbReference type="Proteomes" id="UP001050975">
    <property type="component" value="Unassembled WGS sequence"/>
</dbReference>
<comment type="subcellular location">
    <subcellularLocation>
        <location evidence="2">Membrane</location>
    </subcellularLocation>
</comment>
<dbReference type="SUPFAM" id="SSF47384">
    <property type="entry name" value="Homodimeric domain of signal transducing histidine kinase"/>
    <property type="match status" value="1"/>
</dbReference>
<keyword evidence="11" id="KW-0472">Membrane</keyword>
<evidence type="ECO:0000256" key="1">
    <source>
        <dbReference type="ARBA" id="ARBA00000085"/>
    </source>
</evidence>
<evidence type="ECO:0000256" key="3">
    <source>
        <dbReference type="ARBA" id="ARBA00012438"/>
    </source>
</evidence>
<dbReference type="InterPro" id="IPR004358">
    <property type="entry name" value="Sig_transdc_His_kin-like_C"/>
</dbReference>
<evidence type="ECO:0000259" key="12">
    <source>
        <dbReference type="PROSITE" id="PS50109"/>
    </source>
</evidence>
<keyword evidence="8" id="KW-0067">ATP-binding</keyword>
<dbReference type="InterPro" id="IPR003661">
    <property type="entry name" value="HisK_dim/P_dom"/>
</dbReference>
<dbReference type="PRINTS" id="PR00344">
    <property type="entry name" value="BCTRLSENSOR"/>
</dbReference>
<proteinExistence type="predicted"/>
<evidence type="ECO:0000256" key="8">
    <source>
        <dbReference type="ARBA" id="ARBA00022840"/>
    </source>
</evidence>
<dbReference type="PROSITE" id="PS50885">
    <property type="entry name" value="HAMP"/>
    <property type="match status" value="1"/>
</dbReference>
<dbReference type="GO" id="GO:0000155">
    <property type="term" value="F:phosphorelay sensor kinase activity"/>
    <property type="evidence" value="ECO:0007669"/>
    <property type="project" value="InterPro"/>
</dbReference>
<accession>A0AAV3XHC7</accession>
<dbReference type="SUPFAM" id="SSF55874">
    <property type="entry name" value="ATPase domain of HSP90 chaperone/DNA topoisomerase II/histidine kinase"/>
    <property type="match status" value="1"/>
</dbReference>
<dbReference type="EC" id="2.7.13.3" evidence="3"/>
<dbReference type="EMBL" id="BLAY01000144">
    <property type="protein sequence ID" value="GET42008.1"/>
    <property type="molecule type" value="Genomic_DNA"/>
</dbReference>
<keyword evidence="15" id="KW-1185">Reference proteome</keyword>
<dbReference type="InterPro" id="IPR003660">
    <property type="entry name" value="HAMP_dom"/>
</dbReference>
<feature type="transmembrane region" description="Helical" evidence="11">
    <location>
        <begin position="12"/>
        <end position="33"/>
    </location>
</feature>
<dbReference type="GO" id="GO:0005524">
    <property type="term" value="F:ATP binding"/>
    <property type="evidence" value="ECO:0007669"/>
    <property type="project" value="UniProtKB-KW"/>
</dbReference>
<dbReference type="PANTHER" id="PTHR43065">
    <property type="entry name" value="SENSOR HISTIDINE KINASE"/>
    <property type="match status" value="1"/>
</dbReference>
<organism evidence="14 15">
    <name type="scientific">Microseira wollei NIES-4236</name>
    <dbReference type="NCBI Taxonomy" id="2530354"/>
    <lineage>
        <taxon>Bacteria</taxon>
        <taxon>Bacillati</taxon>
        <taxon>Cyanobacteriota</taxon>
        <taxon>Cyanophyceae</taxon>
        <taxon>Oscillatoriophycideae</taxon>
        <taxon>Aerosakkonematales</taxon>
        <taxon>Aerosakkonemataceae</taxon>
        <taxon>Microseira</taxon>
    </lineage>
</organism>
<dbReference type="InterPro" id="IPR036097">
    <property type="entry name" value="HisK_dim/P_sf"/>
</dbReference>
<feature type="coiled-coil region" evidence="10">
    <location>
        <begin position="293"/>
        <end position="327"/>
    </location>
</feature>
<evidence type="ECO:0000313" key="15">
    <source>
        <dbReference type="Proteomes" id="UP001050975"/>
    </source>
</evidence>
<keyword evidence="6" id="KW-0547">Nucleotide-binding</keyword>
<keyword evidence="5" id="KW-0808">Transferase</keyword>
<protein>
    <recommendedName>
        <fullName evidence="3">histidine kinase</fullName>
        <ecNumber evidence="3">2.7.13.3</ecNumber>
    </recommendedName>
</protein>
<dbReference type="AlphaFoldDB" id="A0AAV3XHC7"/>
<evidence type="ECO:0000256" key="2">
    <source>
        <dbReference type="ARBA" id="ARBA00004370"/>
    </source>
</evidence>
<feature type="domain" description="HAMP" evidence="13">
    <location>
        <begin position="234"/>
        <end position="287"/>
    </location>
</feature>
<evidence type="ECO:0000256" key="5">
    <source>
        <dbReference type="ARBA" id="ARBA00022679"/>
    </source>
</evidence>
<dbReference type="PROSITE" id="PS50109">
    <property type="entry name" value="HIS_KIN"/>
    <property type="match status" value="1"/>
</dbReference>